<organism evidence="1">
    <name type="scientific">marine sediment metagenome</name>
    <dbReference type="NCBI Taxonomy" id="412755"/>
    <lineage>
        <taxon>unclassified sequences</taxon>
        <taxon>metagenomes</taxon>
        <taxon>ecological metagenomes</taxon>
    </lineage>
</organism>
<dbReference type="EMBL" id="LAZR01000373">
    <property type="protein sequence ID" value="KKN71939.1"/>
    <property type="molecule type" value="Genomic_DNA"/>
</dbReference>
<proteinExistence type="predicted"/>
<accession>A0A0F9SYF2</accession>
<reference evidence="1" key="1">
    <citation type="journal article" date="2015" name="Nature">
        <title>Complex archaea that bridge the gap between prokaryotes and eukaryotes.</title>
        <authorList>
            <person name="Spang A."/>
            <person name="Saw J.H."/>
            <person name="Jorgensen S.L."/>
            <person name="Zaremba-Niedzwiedzka K."/>
            <person name="Martijn J."/>
            <person name="Lind A.E."/>
            <person name="van Eijk R."/>
            <person name="Schleper C."/>
            <person name="Guy L."/>
            <person name="Ettema T.J."/>
        </authorList>
    </citation>
    <scope>NUCLEOTIDE SEQUENCE</scope>
</reference>
<dbReference type="SUPFAM" id="SSF56300">
    <property type="entry name" value="Metallo-dependent phosphatases"/>
    <property type="match status" value="1"/>
</dbReference>
<gene>
    <name evidence="1" type="ORF">LCGC14_0415850</name>
</gene>
<dbReference type="InterPro" id="IPR029052">
    <property type="entry name" value="Metallo-depent_PP-like"/>
</dbReference>
<comment type="caution">
    <text evidence="1">The sequence shown here is derived from an EMBL/GenBank/DDBJ whole genome shotgun (WGS) entry which is preliminary data.</text>
</comment>
<sequence length="304" mass="34704">MSLSHQTKNNILRSLRSGLNHQQTCELVGISRNTVVKLLKTRKRVMSITDIHGGHVAGLTPPDYQKYNIGMKKFEDQQHEAWAWYDRVCKILKPNVLFVTGDMTEGKGKRSGGSELITTLWEKQCDIAYQVIKTTGAKEIVAVYGTPCHTGDEDDYENFIIGRLKSDGIRCRISGHEFPRVHQIQFDLKHKIGSSAIPHGRATAIMKSKLWNIMWAERNQQPDSDVLLRGHVHYFNYVGNSRWLGIVQPALQGWGSKYGIRQCEGIVDFGLIWFDVYDGDTLDTLQWHYEIPQLESHKVKIAQL</sequence>
<evidence type="ECO:0008006" key="2">
    <source>
        <dbReference type="Google" id="ProtNLM"/>
    </source>
</evidence>
<dbReference type="AlphaFoldDB" id="A0A0F9SYF2"/>
<evidence type="ECO:0000313" key="1">
    <source>
        <dbReference type="EMBL" id="KKN71939.1"/>
    </source>
</evidence>
<protein>
    <recommendedName>
        <fullName evidence="2">Calcineurin-like phosphoesterase domain-containing protein</fullName>
    </recommendedName>
</protein>
<name>A0A0F9SYF2_9ZZZZ</name>